<keyword evidence="7" id="KW-0732">Signal</keyword>
<keyword evidence="11" id="KW-1185">Reference proteome</keyword>
<feature type="region of interest" description="Disordered" evidence="6">
    <location>
        <begin position="66"/>
        <end position="101"/>
    </location>
</feature>
<dbReference type="PANTHER" id="PTHR46035:SF1">
    <property type="entry name" value="TETRATRICOPEPTIDE REPEAT PROTEIN 4"/>
    <property type="match status" value="1"/>
</dbReference>
<evidence type="ECO:0000313" key="11">
    <source>
        <dbReference type="Proteomes" id="UP000075920"/>
    </source>
</evidence>
<dbReference type="SMART" id="SM00028">
    <property type="entry name" value="TPR"/>
    <property type="match status" value="3"/>
</dbReference>
<evidence type="ECO:0000256" key="1">
    <source>
        <dbReference type="ARBA" id="ARBA00022737"/>
    </source>
</evidence>
<evidence type="ECO:0000256" key="7">
    <source>
        <dbReference type="SAM" id="SignalP"/>
    </source>
</evidence>
<dbReference type="Proteomes" id="UP000075920">
    <property type="component" value="Unassembled WGS sequence"/>
</dbReference>
<dbReference type="PANTHER" id="PTHR46035">
    <property type="entry name" value="TETRATRICOPEPTIDE REPEAT PROTEIN 4"/>
    <property type="match status" value="1"/>
</dbReference>
<organism evidence="10 11">
    <name type="scientific">Anopheles minimus</name>
    <dbReference type="NCBI Taxonomy" id="112268"/>
    <lineage>
        <taxon>Eukaryota</taxon>
        <taxon>Metazoa</taxon>
        <taxon>Ecdysozoa</taxon>
        <taxon>Arthropoda</taxon>
        <taxon>Hexapoda</taxon>
        <taxon>Insecta</taxon>
        <taxon>Pterygota</taxon>
        <taxon>Neoptera</taxon>
        <taxon>Endopterygota</taxon>
        <taxon>Diptera</taxon>
        <taxon>Nematocera</taxon>
        <taxon>Culicoidea</taxon>
        <taxon>Culicidae</taxon>
        <taxon>Anophelinae</taxon>
        <taxon>Anopheles</taxon>
    </lineage>
</organism>
<dbReference type="Pfam" id="PF18972">
    <property type="entry name" value="Wheel"/>
    <property type="match status" value="1"/>
</dbReference>
<feature type="domain" description="Cns1/TTC4 wheel" evidence="9">
    <location>
        <begin position="535"/>
        <end position="639"/>
    </location>
</feature>
<dbReference type="InterPro" id="IPR011990">
    <property type="entry name" value="TPR-like_helical_dom_sf"/>
</dbReference>
<protein>
    <submittedName>
        <fullName evidence="10">TPR_REGION domain-containing protein</fullName>
    </submittedName>
</protein>
<dbReference type="SUPFAM" id="SSF48452">
    <property type="entry name" value="TPR-like"/>
    <property type="match status" value="1"/>
</dbReference>
<evidence type="ECO:0000313" key="10">
    <source>
        <dbReference type="EnsemblMetazoa" id="AMIN008224-PA"/>
    </source>
</evidence>
<comment type="similarity">
    <text evidence="3">Belongs to the TTC4 family.</text>
</comment>
<reference evidence="11" key="1">
    <citation type="submission" date="2013-03" db="EMBL/GenBank/DDBJ databases">
        <title>The Genome Sequence of Anopheles minimus MINIMUS1.</title>
        <authorList>
            <consortium name="The Broad Institute Genomics Platform"/>
            <person name="Neafsey D.E."/>
            <person name="Walton C."/>
            <person name="Walker B."/>
            <person name="Young S.K."/>
            <person name="Zeng Q."/>
            <person name="Gargeya S."/>
            <person name="Fitzgerald M."/>
            <person name="Haas B."/>
            <person name="Abouelleil A."/>
            <person name="Allen A.W."/>
            <person name="Alvarado L."/>
            <person name="Arachchi H.M."/>
            <person name="Berlin A.M."/>
            <person name="Chapman S.B."/>
            <person name="Gainer-Dewar J."/>
            <person name="Goldberg J."/>
            <person name="Griggs A."/>
            <person name="Gujja S."/>
            <person name="Hansen M."/>
            <person name="Howarth C."/>
            <person name="Imamovic A."/>
            <person name="Ireland A."/>
            <person name="Larimer J."/>
            <person name="McCowan C."/>
            <person name="Murphy C."/>
            <person name="Pearson M."/>
            <person name="Poon T.W."/>
            <person name="Priest M."/>
            <person name="Roberts A."/>
            <person name="Saif S."/>
            <person name="Shea T."/>
            <person name="Sisk P."/>
            <person name="Sykes S."/>
            <person name="Wortman J."/>
            <person name="Nusbaum C."/>
            <person name="Birren B."/>
        </authorList>
    </citation>
    <scope>NUCLEOTIDE SEQUENCE [LARGE SCALE GENOMIC DNA]</scope>
    <source>
        <strain evidence="11">MINIMUS1</strain>
    </source>
</reference>
<proteinExistence type="inferred from homology"/>
<dbReference type="InterPro" id="IPR044059">
    <property type="entry name" value="Csn1/TTC4_wheel"/>
</dbReference>
<name>A0A182WCY7_9DIPT</name>
<keyword evidence="2 4" id="KW-0802">TPR repeat</keyword>
<dbReference type="EnsemblMetazoa" id="AMIN008224-RA">
    <property type="protein sequence ID" value="AMIN008224-PA"/>
    <property type="gene ID" value="AMIN008224"/>
</dbReference>
<feature type="compositionally biased region" description="Low complexity" evidence="6">
    <location>
        <begin position="67"/>
        <end position="94"/>
    </location>
</feature>
<keyword evidence="5" id="KW-0175">Coiled coil</keyword>
<dbReference type="GO" id="GO:0005829">
    <property type="term" value="C:cytosol"/>
    <property type="evidence" value="ECO:0007669"/>
    <property type="project" value="TreeGrafter"/>
</dbReference>
<dbReference type="GO" id="GO:0051879">
    <property type="term" value="F:Hsp90 protein binding"/>
    <property type="evidence" value="ECO:0007669"/>
    <property type="project" value="InterPro"/>
</dbReference>
<evidence type="ECO:0000256" key="3">
    <source>
        <dbReference type="ARBA" id="ARBA00023602"/>
    </source>
</evidence>
<dbReference type="PROSITE" id="PS50005">
    <property type="entry name" value="TPR"/>
    <property type="match status" value="1"/>
</dbReference>
<evidence type="ECO:0000256" key="5">
    <source>
        <dbReference type="SAM" id="Coils"/>
    </source>
</evidence>
<sequence length="654" mass="75050">MQRYVALVAFLAVAVAAEAPYPASGWRPEGAQFRLPTEYGAPLLLLQPQPQRVNVQITRENVQFAGSQTAQEQSTTTAEPVTQSSPVTSSTTEQNQLDPLKVQGLPADQRKDFQQRANLRQQVVNRPLPANFAQRPLFPVSGQLRALPAVRANVFQQQVVQPQPQVQPQATPAETYGPPEQEEQPEEQPVTTEQPQDESEDDYDEAGGRTVVAVSNSFSGQYYILSPDNTLQRVVFSTMVTDEDREVNGFSAQLKYSPVDPIRDPVYTYDEQGQLERLELAAQLDSDLDAFISSLEKRRYTEGWPEDRWEEEMAKHPFFMKKSPEPGEAMSPLMEGLQQLKYDPQENTEQELADTYKEDGKFYMQHRKFRMAVLSYTEALRYNVGDASYKAILYNNRSAANYMLKNFRTSLQDAQKALELNPDYEKARWRAAQCASALDRFELCVELCDTILQRDPTNSASIDLRKTCLARKAAQNRDSRKEARQEREKQQNWERLVAELQKRLVKFEERKALEDERMLKPRLAPLEEFMVSCDENGVLSWPVVFCYPEFQTTDFQQQLVETTKMHEVLEELFAEPLECDKAGLYRASKVNVYYENRILGFAYLVDKNKTIQEIVAERSFVVFQGTLTFYLLVKGSKQEESFVTQTRIPLKINY</sequence>
<reference evidence="10" key="2">
    <citation type="submission" date="2020-05" db="UniProtKB">
        <authorList>
            <consortium name="EnsemblMetazoa"/>
        </authorList>
    </citation>
    <scope>IDENTIFICATION</scope>
    <source>
        <strain evidence="10">MINIMUS1</strain>
    </source>
</reference>
<dbReference type="InterPro" id="IPR032011">
    <property type="entry name" value="DUF4794"/>
</dbReference>
<keyword evidence="1" id="KW-0677">Repeat</keyword>
<accession>A0A182WCY7</accession>
<dbReference type="GO" id="GO:0006457">
    <property type="term" value="P:protein folding"/>
    <property type="evidence" value="ECO:0007669"/>
    <property type="project" value="TreeGrafter"/>
</dbReference>
<evidence type="ECO:0000256" key="4">
    <source>
        <dbReference type="PROSITE-ProRule" id="PRU00339"/>
    </source>
</evidence>
<dbReference type="Pfam" id="PF16042">
    <property type="entry name" value="DUF4794"/>
    <property type="match status" value="1"/>
</dbReference>
<evidence type="ECO:0000256" key="2">
    <source>
        <dbReference type="ARBA" id="ARBA00022803"/>
    </source>
</evidence>
<dbReference type="STRING" id="112268.A0A182WCY7"/>
<dbReference type="AlphaFoldDB" id="A0A182WCY7"/>
<feature type="chain" id="PRO_5008141144" evidence="7">
    <location>
        <begin position="26"/>
        <end position="654"/>
    </location>
</feature>
<evidence type="ECO:0000259" key="8">
    <source>
        <dbReference type="Pfam" id="PF16042"/>
    </source>
</evidence>
<dbReference type="GO" id="GO:0030544">
    <property type="term" value="F:Hsp70 protein binding"/>
    <property type="evidence" value="ECO:0007669"/>
    <property type="project" value="TreeGrafter"/>
</dbReference>
<feature type="compositionally biased region" description="Acidic residues" evidence="6">
    <location>
        <begin position="195"/>
        <end position="205"/>
    </location>
</feature>
<feature type="coiled-coil region" evidence="5">
    <location>
        <begin position="469"/>
        <end position="517"/>
    </location>
</feature>
<evidence type="ECO:0000256" key="6">
    <source>
        <dbReference type="SAM" id="MobiDB-lite"/>
    </source>
</evidence>
<dbReference type="GO" id="GO:0005634">
    <property type="term" value="C:nucleus"/>
    <property type="evidence" value="ECO:0007669"/>
    <property type="project" value="TreeGrafter"/>
</dbReference>
<evidence type="ECO:0000259" key="9">
    <source>
        <dbReference type="Pfam" id="PF18972"/>
    </source>
</evidence>
<feature type="signal peptide" evidence="7">
    <location>
        <begin position="1"/>
        <end position="25"/>
    </location>
</feature>
<feature type="region of interest" description="Disordered" evidence="6">
    <location>
        <begin position="161"/>
        <end position="206"/>
    </location>
</feature>
<feature type="repeat" description="TPR" evidence="4">
    <location>
        <begin position="391"/>
        <end position="424"/>
    </location>
</feature>
<dbReference type="InterPro" id="IPR019734">
    <property type="entry name" value="TPR_rpt"/>
</dbReference>
<dbReference type="Gene3D" id="1.25.40.10">
    <property type="entry name" value="Tetratricopeptide repeat domain"/>
    <property type="match status" value="1"/>
</dbReference>
<feature type="domain" description="DUF4794" evidence="8">
    <location>
        <begin position="19"/>
        <end position="99"/>
    </location>
</feature>
<dbReference type="VEuPathDB" id="VectorBase:AMIN008224"/>